<proteinExistence type="inferred from homology"/>
<gene>
    <name evidence="5 7 8" type="primary">rplM</name>
    <name evidence="5" type="synonym">rpl13</name>
    <name evidence="8" type="ordered locus">P9211_16521</name>
</gene>
<evidence type="ECO:0000313" key="8">
    <source>
        <dbReference type="EMBL" id="ABX09583.1"/>
    </source>
</evidence>
<dbReference type="STRING" id="93059.P9211_16521"/>
<dbReference type="AlphaFoldDB" id="A9BCM1"/>
<name>A9BCM1_PROM4</name>
<dbReference type="InterPro" id="IPR005822">
    <property type="entry name" value="Ribosomal_uL13"/>
</dbReference>
<keyword evidence="2 5" id="KW-0689">Ribosomal protein</keyword>
<comment type="function">
    <text evidence="5 7">This protein is one of the early assembly proteins of the 50S ribosomal subunit, although it is not seen to bind rRNA by itself. It is important during the early stages of 50S assembly.</text>
</comment>
<accession>A9BCM1</accession>
<evidence type="ECO:0000256" key="2">
    <source>
        <dbReference type="ARBA" id="ARBA00022980"/>
    </source>
</evidence>
<dbReference type="PIRSF" id="PIRSF002181">
    <property type="entry name" value="Ribosomal_L13"/>
    <property type="match status" value="1"/>
</dbReference>
<comment type="similarity">
    <text evidence="1 5 6">Belongs to the universal ribosomal protein uL13 family.</text>
</comment>
<dbReference type="HOGENOM" id="CLU_082184_2_2_3"/>
<dbReference type="Gene3D" id="3.90.1180.10">
    <property type="entry name" value="Ribosomal protein L13"/>
    <property type="match status" value="1"/>
</dbReference>
<reference evidence="8 9" key="1">
    <citation type="journal article" date="2007" name="PLoS Genet.">
        <title>Patterns and implications of gene gain and loss in the evolution of Prochlorococcus.</title>
        <authorList>
            <person name="Kettler G.C."/>
            <person name="Martiny A.C."/>
            <person name="Huang K."/>
            <person name="Zucker J."/>
            <person name="Coleman M.L."/>
            <person name="Rodrigue S."/>
            <person name="Chen F."/>
            <person name="Lapidus A."/>
            <person name="Ferriera S."/>
            <person name="Johnson J."/>
            <person name="Steglich C."/>
            <person name="Church G.M."/>
            <person name="Richardson P."/>
            <person name="Chisholm S.W."/>
        </authorList>
    </citation>
    <scope>NUCLEOTIDE SEQUENCE [LARGE SCALE GENOMIC DNA]</scope>
    <source>
        <strain evidence="9">MIT 9211</strain>
    </source>
</reference>
<dbReference type="GO" id="GO:0006412">
    <property type="term" value="P:translation"/>
    <property type="evidence" value="ECO:0007669"/>
    <property type="project" value="UniProtKB-UniRule"/>
</dbReference>
<dbReference type="PANTHER" id="PTHR11545">
    <property type="entry name" value="RIBOSOMAL PROTEIN L13"/>
    <property type="match status" value="1"/>
</dbReference>
<protein>
    <recommendedName>
        <fullName evidence="4 5">Large ribosomal subunit protein uL13</fullName>
    </recommendedName>
</protein>
<dbReference type="PROSITE" id="PS00783">
    <property type="entry name" value="RIBOSOMAL_L13"/>
    <property type="match status" value="1"/>
</dbReference>
<dbReference type="eggNOG" id="COG0102">
    <property type="taxonomic scope" value="Bacteria"/>
</dbReference>
<sequence>MFKKVLFFIKQMYLPIRYAGEMNKTITPKIDAIDRQWYLVDAENQTLGRLASKIASVLRGKNKPNFTPHLDTGDFVVVVNAEKIQISGKKSQQKLYRRHSGRPGGMKVETFNSLQERIPERIVEKAVKGMLPHNSLGRQLFRKLKVYKGADHPHAAQEPKLLNLDTNGLI</sequence>
<dbReference type="GO" id="GO:0022625">
    <property type="term" value="C:cytosolic large ribosomal subunit"/>
    <property type="evidence" value="ECO:0007669"/>
    <property type="project" value="TreeGrafter"/>
</dbReference>
<evidence type="ECO:0000256" key="1">
    <source>
        <dbReference type="ARBA" id="ARBA00006227"/>
    </source>
</evidence>
<dbReference type="EMBL" id="CP000878">
    <property type="protein sequence ID" value="ABX09583.1"/>
    <property type="molecule type" value="Genomic_DNA"/>
</dbReference>
<dbReference type="CDD" id="cd00392">
    <property type="entry name" value="Ribosomal_L13"/>
    <property type="match status" value="1"/>
</dbReference>
<evidence type="ECO:0000256" key="6">
    <source>
        <dbReference type="RuleBase" id="RU003877"/>
    </source>
</evidence>
<dbReference type="HAMAP" id="MF_01366">
    <property type="entry name" value="Ribosomal_uL13"/>
    <property type="match status" value="1"/>
</dbReference>
<dbReference type="GO" id="GO:0003735">
    <property type="term" value="F:structural constituent of ribosome"/>
    <property type="evidence" value="ECO:0007669"/>
    <property type="project" value="InterPro"/>
</dbReference>
<dbReference type="Pfam" id="PF00572">
    <property type="entry name" value="Ribosomal_L13"/>
    <property type="match status" value="1"/>
</dbReference>
<keyword evidence="9" id="KW-1185">Reference proteome</keyword>
<dbReference type="GO" id="GO:0017148">
    <property type="term" value="P:negative regulation of translation"/>
    <property type="evidence" value="ECO:0007669"/>
    <property type="project" value="TreeGrafter"/>
</dbReference>
<evidence type="ECO:0000313" key="9">
    <source>
        <dbReference type="Proteomes" id="UP000000788"/>
    </source>
</evidence>
<keyword evidence="3 5" id="KW-0687">Ribonucleoprotein</keyword>
<dbReference type="PANTHER" id="PTHR11545:SF2">
    <property type="entry name" value="LARGE RIBOSOMAL SUBUNIT PROTEIN UL13M"/>
    <property type="match status" value="1"/>
</dbReference>
<dbReference type="InterPro" id="IPR023563">
    <property type="entry name" value="Ribosomal_uL13_CS"/>
</dbReference>
<comment type="subunit">
    <text evidence="5">Part of the 50S ribosomal subunit.</text>
</comment>
<dbReference type="GO" id="GO:0003729">
    <property type="term" value="F:mRNA binding"/>
    <property type="evidence" value="ECO:0007669"/>
    <property type="project" value="TreeGrafter"/>
</dbReference>
<evidence type="ECO:0000256" key="5">
    <source>
        <dbReference type="HAMAP-Rule" id="MF_01366"/>
    </source>
</evidence>
<dbReference type="InterPro" id="IPR036899">
    <property type="entry name" value="Ribosomal_uL13_sf"/>
</dbReference>
<evidence type="ECO:0000256" key="3">
    <source>
        <dbReference type="ARBA" id="ARBA00023274"/>
    </source>
</evidence>
<organism evidence="8 9">
    <name type="scientific">Prochlorococcus marinus (strain MIT 9211)</name>
    <dbReference type="NCBI Taxonomy" id="93059"/>
    <lineage>
        <taxon>Bacteria</taxon>
        <taxon>Bacillati</taxon>
        <taxon>Cyanobacteriota</taxon>
        <taxon>Cyanophyceae</taxon>
        <taxon>Synechococcales</taxon>
        <taxon>Prochlorococcaceae</taxon>
        <taxon>Prochlorococcus</taxon>
    </lineage>
</organism>
<evidence type="ECO:0000256" key="7">
    <source>
        <dbReference type="RuleBase" id="RU003878"/>
    </source>
</evidence>
<dbReference type="SUPFAM" id="SSF52161">
    <property type="entry name" value="Ribosomal protein L13"/>
    <property type="match status" value="1"/>
</dbReference>
<evidence type="ECO:0000256" key="4">
    <source>
        <dbReference type="ARBA" id="ARBA00035201"/>
    </source>
</evidence>
<dbReference type="NCBIfam" id="TIGR01066">
    <property type="entry name" value="rplM_bact"/>
    <property type="match status" value="1"/>
</dbReference>
<dbReference type="Proteomes" id="UP000000788">
    <property type="component" value="Chromosome"/>
</dbReference>
<dbReference type="FunFam" id="3.90.1180.10:FF:000001">
    <property type="entry name" value="50S ribosomal protein L13"/>
    <property type="match status" value="1"/>
</dbReference>
<dbReference type="InterPro" id="IPR005823">
    <property type="entry name" value="Ribosomal_uL13_bac-type"/>
</dbReference>
<dbReference type="KEGG" id="pmj:P9211_16521"/>